<dbReference type="EMBL" id="SSTD01012952">
    <property type="protein sequence ID" value="TYK07967.1"/>
    <property type="molecule type" value="Genomic_DNA"/>
</dbReference>
<dbReference type="Proteomes" id="UP000321947">
    <property type="component" value="Unassembled WGS sequence"/>
</dbReference>
<proteinExistence type="predicted"/>
<reference evidence="1 2" key="1">
    <citation type="submission" date="2019-08" db="EMBL/GenBank/DDBJ databases">
        <title>Draft genome sequences of two oriental melons (Cucumis melo L. var makuwa).</title>
        <authorList>
            <person name="Kwon S.-Y."/>
        </authorList>
    </citation>
    <scope>NUCLEOTIDE SEQUENCE [LARGE SCALE GENOMIC DNA]</scope>
    <source>
        <strain evidence="2">cv. Chang Bougi</strain>
        <tissue evidence="1">Leaf</tissue>
    </source>
</reference>
<dbReference type="CDD" id="cd09272">
    <property type="entry name" value="RNase_HI_RT_Ty1"/>
    <property type="match status" value="1"/>
</dbReference>
<evidence type="ECO:0000313" key="2">
    <source>
        <dbReference type="Proteomes" id="UP000321947"/>
    </source>
</evidence>
<sequence length="99" mass="11459">MEVEDVVACETAKEIVWLKKFLLDLKVVPNMNFPTTLYCDNNGAVANSKEPHNHKEGKNQRKYHLIQKIVQRRDMIVTTKITSKYNIVDSFVKTHDLSV</sequence>
<gene>
    <name evidence="1" type="ORF">E5676_scaffold265G00950</name>
</gene>
<organism evidence="1 2">
    <name type="scientific">Cucumis melo var. makuwa</name>
    <name type="common">Oriental melon</name>
    <dbReference type="NCBI Taxonomy" id="1194695"/>
    <lineage>
        <taxon>Eukaryota</taxon>
        <taxon>Viridiplantae</taxon>
        <taxon>Streptophyta</taxon>
        <taxon>Embryophyta</taxon>
        <taxon>Tracheophyta</taxon>
        <taxon>Spermatophyta</taxon>
        <taxon>Magnoliopsida</taxon>
        <taxon>eudicotyledons</taxon>
        <taxon>Gunneridae</taxon>
        <taxon>Pentapetalae</taxon>
        <taxon>rosids</taxon>
        <taxon>fabids</taxon>
        <taxon>Cucurbitales</taxon>
        <taxon>Cucurbitaceae</taxon>
        <taxon>Benincaseae</taxon>
        <taxon>Cucumis</taxon>
    </lineage>
</organism>
<comment type="caution">
    <text evidence="1">The sequence shown here is derived from an EMBL/GenBank/DDBJ whole genome shotgun (WGS) entry which is preliminary data.</text>
</comment>
<dbReference type="AlphaFoldDB" id="A0A5D3C7M2"/>
<name>A0A5D3C7M2_CUCMM</name>
<evidence type="ECO:0000313" key="1">
    <source>
        <dbReference type="EMBL" id="TYK07967.1"/>
    </source>
</evidence>
<accession>A0A5D3C7M2</accession>
<protein>
    <submittedName>
        <fullName evidence="1">Retrovirus-related pol polyprotein from transposon tnt 1-94</fullName>
    </submittedName>
</protein>